<gene>
    <name evidence="2" type="ORF">MiSe_92930</name>
</gene>
<keyword evidence="1" id="KW-0472">Membrane</keyword>
<dbReference type="AlphaFoldDB" id="A0AAV3XPI5"/>
<dbReference type="Proteomes" id="UP001050975">
    <property type="component" value="Unassembled WGS sequence"/>
</dbReference>
<accession>A0AAV3XPI5</accession>
<reference evidence="2" key="1">
    <citation type="submission" date="2019-10" db="EMBL/GenBank/DDBJ databases">
        <title>Draft genome sequece of Microseira wollei NIES-4236.</title>
        <authorList>
            <person name="Yamaguchi H."/>
            <person name="Suzuki S."/>
            <person name="Kawachi M."/>
        </authorList>
    </citation>
    <scope>NUCLEOTIDE SEQUENCE</scope>
    <source>
        <strain evidence="2">NIES-4236</strain>
    </source>
</reference>
<organism evidence="2 3">
    <name type="scientific">Microseira wollei NIES-4236</name>
    <dbReference type="NCBI Taxonomy" id="2530354"/>
    <lineage>
        <taxon>Bacteria</taxon>
        <taxon>Bacillati</taxon>
        <taxon>Cyanobacteriota</taxon>
        <taxon>Cyanophyceae</taxon>
        <taxon>Oscillatoriophycideae</taxon>
        <taxon>Aerosakkonematales</taxon>
        <taxon>Aerosakkonemataceae</taxon>
        <taxon>Microseira</taxon>
    </lineage>
</organism>
<sequence>MTTTILPCQAVLKGRGFKPIFSDELPNVEAVVTNVEAVVTNVEAVVTNVEAVVTNVEAVVTNVEAVVMIAGTPVVGAGLSIFMLLHQNIYKPAPTVFHQVAFPLSAFSNLS</sequence>
<evidence type="ECO:0000313" key="3">
    <source>
        <dbReference type="Proteomes" id="UP001050975"/>
    </source>
</evidence>
<comment type="caution">
    <text evidence="2">The sequence shown here is derived from an EMBL/GenBank/DDBJ whole genome shotgun (WGS) entry which is preliminary data.</text>
</comment>
<keyword evidence="3" id="KW-1185">Reference proteome</keyword>
<name>A0AAV3XPI5_9CYAN</name>
<evidence type="ECO:0000256" key="1">
    <source>
        <dbReference type="SAM" id="Phobius"/>
    </source>
</evidence>
<keyword evidence="1" id="KW-0812">Transmembrane</keyword>
<keyword evidence="1" id="KW-1133">Transmembrane helix</keyword>
<dbReference type="RefSeq" id="WP_226594511.1">
    <property type="nucleotide sequence ID" value="NZ_BLAY01000365.1"/>
</dbReference>
<dbReference type="EMBL" id="BLAY01000365">
    <property type="protein sequence ID" value="GET44464.1"/>
    <property type="molecule type" value="Genomic_DNA"/>
</dbReference>
<evidence type="ECO:0000313" key="2">
    <source>
        <dbReference type="EMBL" id="GET44464.1"/>
    </source>
</evidence>
<proteinExistence type="predicted"/>
<protein>
    <submittedName>
        <fullName evidence="2">Uncharacterized protein</fullName>
    </submittedName>
</protein>
<feature type="transmembrane region" description="Helical" evidence="1">
    <location>
        <begin position="65"/>
        <end position="85"/>
    </location>
</feature>